<reference evidence="1 2" key="1">
    <citation type="submission" date="2019-01" db="EMBL/GenBank/DDBJ databases">
        <title>Draft genome sequences of the type strains of six Macrococcus species.</title>
        <authorList>
            <person name="Mazhar S."/>
            <person name="Altermann E."/>
            <person name="Hill C."/>
            <person name="Mcauliffe O."/>
        </authorList>
    </citation>
    <scope>NUCLEOTIDE SEQUENCE [LARGE SCALE GENOMIC DNA]</scope>
    <source>
        <strain evidence="1 2">CCM4809</strain>
    </source>
</reference>
<dbReference type="OrthoDB" id="6396118at2"/>
<dbReference type="RefSeq" id="WP_133428634.1">
    <property type="nucleotide sequence ID" value="NZ_BMCC01000002.1"/>
</dbReference>
<comment type="caution">
    <text evidence="1">The sequence shown here is derived from an EMBL/GenBank/DDBJ whole genome shotgun (WGS) entry which is preliminary data.</text>
</comment>
<proteinExistence type="predicted"/>
<protein>
    <submittedName>
        <fullName evidence="1">Uncharacterized protein</fullName>
    </submittedName>
</protein>
<dbReference type="Proteomes" id="UP000295328">
    <property type="component" value="Unassembled WGS sequence"/>
</dbReference>
<gene>
    <name evidence="1" type="ORF">ERX37_00160</name>
</gene>
<keyword evidence="2" id="KW-1185">Reference proteome</keyword>
<evidence type="ECO:0000313" key="2">
    <source>
        <dbReference type="Proteomes" id="UP000295328"/>
    </source>
</evidence>
<dbReference type="EMBL" id="SCWE01000001">
    <property type="protein sequence ID" value="TDM02545.1"/>
    <property type="molecule type" value="Genomic_DNA"/>
</dbReference>
<evidence type="ECO:0000313" key="1">
    <source>
        <dbReference type="EMBL" id="TDM02545.1"/>
    </source>
</evidence>
<organism evidence="1 2">
    <name type="scientific">Macrococcus hajekii</name>
    <dbReference type="NCBI Taxonomy" id="198482"/>
    <lineage>
        <taxon>Bacteria</taxon>
        <taxon>Bacillati</taxon>
        <taxon>Bacillota</taxon>
        <taxon>Bacilli</taxon>
        <taxon>Bacillales</taxon>
        <taxon>Staphylococcaceae</taxon>
        <taxon>Macrococcus</taxon>
    </lineage>
</organism>
<accession>A0A4V3BE37</accession>
<sequence length="353" mass="41494">MENYLFQTYHQRENVLTANFLFFLSNVRRISEKAYKEFLFTLYERDIETDNNLLSPKFVNQDKRKGHDSIPDATITQGSSNIIIETKGNGAFFNQQQLEAHIARFNDEDLMLLITLDKYMMDTKLLEITQHLIDEKNKTFNNVLVHRHLKFEEVIKIMKSIVNNQREFDLVDLIDDYERYLVQEGLIDDIEGKMRMPLASSSMDSNIKHNIYYHPADKKGYRFTPVEYIGLYSNKAIRQIGKVKYVIKSSFENSEIKFEAVYPKNFSLSEEQQFDLKEKIAETVKDTGWHTVAEMPHYFYVVEKFVETNFAKTTPGGAMGARYFSLKELLNQESLYDFSMEEIAEKLSQISWK</sequence>
<name>A0A4V3BE37_9STAP</name>
<dbReference type="AlphaFoldDB" id="A0A4V3BE37"/>